<accession>A0ABY8QJJ8</accession>
<gene>
    <name evidence="3" type="ORF">QF118_01300</name>
</gene>
<evidence type="ECO:0000313" key="4">
    <source>
        <dbReference type="Proteomes" id="UP001241605"/>
    </source>
</evidence>
<dbReference type="Proteomes" id="UP001241605">
    <property type="component" value="Chromosome"/>
</dbReference>
<proteinExistence type="predicted"/>
<sequence length="54" mass="5295">MKSLALALALSIGASAAIAGVPTMTLPDLTFPPAQPDVSTQGCLPTQGGVSPCK</sequence>
<evidence type="ECO:0000256" key="2">
    <source>
        <dbReference type="SAM" id="SignalP"/>
    </source>
</evidence>
<dbReference type="EMBL" id="CP124616">
    <property type="protein sequence ID" value="WGW04201.1"/>
    <property type="molecule type" value="Genomic_DNA"/>
</dbReference>
<keyword evidence="4" id="KW-1185">Reference proteome</keyword>
<organism evidence="3 4">
    <name type="scientific">Tropicibacter oceani</name>
    <dbReference type="NCBI Taxonomy" id="3058420"/>
    <lineage>
        <taxon>Bacteria</taxon>
        <taxon>Pseudomonadati</taxon>
        <taxon>Pseudomonadota</taxon>
        <taxon>Alphaproteobacteria</taxon>
        <taxon>Rhodobacterales</taxon>
        <taxon>Roseobacteraceae</taxon>
        <taxon>Tropicibacter</taxon>
    </lineage>
</organism>
<evidence type="ECO:0000313" key="3">
    <source>
        <dbReference type="EMBL" id="WGW04201.1"/>
    </source>
</evidence>
<evidence type="ECO:0000256" key="1">
    <source>
        <dbReference type="SAM" id="MobiDB-lite"/>
    </source>
</evidence>
<reference evidence="3 4" key="1">
    <citation type="submission" date="2023-05" db="EMBL/GenBank/DDBJ databases">
        <title>YMD87, complete Genome.</title>
        <authorList>
            <person name="Zhang J."/>
            <person name="Xu X."/>
        </authorList>
    </citation>
    <scope>NUCLEOTIDE SEQUENCE [LARGE SCALE GENOMIC DNA]</scope>
    <source>
        <strain evidence="3 4">YMD87</strain>
    </source>
</reference>
<feature type="chain" id="PRO_5045229870" evidence="2">
    <location>
        <begin position="20"/>
        <end position="54"/>
    </location>
</feature>
<name>A0ABY8QJJ8_9RHOB</name>
<feature type="region of interest" description="Disordered" evidence="1">
    <location>
        <begin position="32"/>
        <end position="54"/>
    </location>
</feature>
<dbReference type="RefSeq" id="WP_282300832.1">
    <property type="nucleotide sequence ID" value="NZ_CP124616.1"/>
</dbReference>
<protein>
    <submittedName>
        <fullName evidence="3">Uncharacterized protein</fullName>
    </submittedName>
</protein>
<keyword evidence="2" id="KW-0732">Signal</keyword>
<feature type="signal peptide" evidence="2">
    <location>
        <begin position="1"/>
        <end position="19"/>
    </location>
</feature>